<dbReference type="Gene3D" id="1.20.58.2220">
    <property type="entry name" value="Formin, FH2 domain"/>
    <property type="match status" value="1"/>
</dbReference>
<dbReference type="PROSITE" id="PS51232">
    <property type="entry name" value="GBD_FH3"/>
    <property type="match status" value="1"/>
</dbReference>
<feature type="coiled-coil region" evidence="1">
    <location>
        <begin position="730"/>
        <end position="793"/>
    </location>
</feature>
<organism evidence="5 6">
    <name type="scientific">Megalurothrips usitatus</name>
    <name type="common">bean blossom thrips</name>
    <dbReference type="NCBI Taxonomy" id="439358"/>
    <lineage>
        <taxon>Eukaryota</taxon>
        <taxon>Metazoa</taxon>
        <taxon>Ecdysozoa</taxon>
        <taxon>Arthropoda</taxon>
        <taxon>Hexapoda</taxon>
        <taxon>Insecta</taxon>
        <taxon>Pterygota</taxon>
        <taxon>Neoptera</taxon>
        <taxon>Paraneoptera</taxon>
        <taxon>Thysanoptera</taxon>
        <taxon>Terebrantia</taxon>
        <taxon>Thripoidea</taxon>
        <taxon>Thripidae</taxon>
        <taxon>Megalurothrips</taxon>
    </lineage>
</organism>
<protein>
    <recommendedName>
        <fullName evidence="7">Inverted formin-2-like</fullName>
    </recommendedName>
</protein>
<accession>A0AAV7XJ39</accession>
<feature type="compositionally biased region" description="Pro residues" evidence="2">
    <location>
        <begin position="356"/>
        <end position="381"/>
    </location>
</feature>
<dbReference type="GO" id="GO:0031267">
    <property type="term" value="F:small GTPase binding"/>
    <property type="evidence" value="ECO:0007669"/>
    <property type="project" value="InterPro"/>
</dbReference>
<dbReference type="GO" id="GO:0030036">
    <property type="term" value="P:actin cytoskeleton organization"/>
    <property type="evidence" value="ECO:0007669"/>
    <property type="project" value="InterPro"/>
</dbReference>
<evidence type="ECO:0000256" key="1">
    <source>
        <dbReference type="SAM" id="Coils"/>
    </source>
</evidence>
<dbReference type="InterPro" id="IPR016024">
    <property type="entry name" value="ARM-type_fold"/>
</dbReference>
<dbReference type="SUPFAM" id="SSF101447">
    <property type="entry name" value="Formin homology 2 domain (FH2 domain)"/>
    <property type="match status" value="1"/>
</dbReference>
<evidence type="ECO:0000259" key="4">
    <source>
        <dbReference type="PROSITE" id="PS51444"/>
    </source>
</evidence>
<dbReference type="GO" id="GO:0003779">
    <property type="term" value="F:actin binding"/>
    <property type="evidence" value="ECO:0007669"/>
    <property type="project" value="InterPro"/>
</dbReference>
<dbReference type="InterPro" id="IPR042201">
    <property type="entry name" value="FH2_Formin_sf"/>
</dbReference>
<feature type="domain" description="GBD/FH3" evidence="3">
    <location>
        <begin position="1"/>
        <end position="297"/>
    </location>
</feature>
<evidence type="ECO:0008006" key="7">
    <source>
        <dbReference type="Google" id="ProtNLM"/>
    </source>
</evidence>
<dbReference type="SUPFAM" id="SSF48371">
    <property type="entry name" value="ARM repeat"/>
    <property type="match status" value="1"/>
</dbReference>
<reference evidence="5" key="1">
    <citation type="submission" date="2022-12" db="EMBL/GenBank/DDBJ databases">
        <title>Chromosome-level genome assembly of the bean flower thrips Megalurothrips usitatus.</title>
        <authorList>
            <person name="Ma L."/>
            <person name="Liu Q."/>
            <person name="Li H."/>
            <person name="Cai W."/>
        </authorList>
    </citation>
    <scope>NUCLEOTIDE SEQUENCE</scope>
    <source>
        <strain evidence="5">Cailab_2022a</strain>
    </source>
</reference>
<evidence type="ECO:0000313" key="6">
    <source>
        <dbReference type="Proteomes" id="UP001075354"/>
    </source>
</evidence>
<name>A0AAV7XJ39_9NEOP</name>
<feature type="domain" description="FH2" evidence="4">
    <location>
        <begin position="454"/>
        <end position="857"/>
    </location>
</feature>
<dbReference type="InterPro" id="IPR011989">
    <property type="entry name" value="ARM-like"/>
</dbReference>
<proteinExistence type="predicted"/>
<dbReference type="Proteomes" id="UP001075354">
    <property type="component" value="Chromosome 10"/>
</dbReference>
<evidence type="ECO:0000256" key="2">
    <source>
        <dbReference type="SAM" id="MobiDB-lite"/>
    </source>
</evidence>
<feature type="compositionally biased region" description="Low complexity" evidence="2">
    <location>
        <begin position="320"/>
        <end position="334"/>
    </location>
</feature>
<dbReference type="InterPro" id="IPR010472">
    <property type="entry name" value="FH3_dom"/>
</dbReference>
<dbReference type="InterPro" id="IPR010473">
    <property type="entry name" value="GTPase-bd"/>
</dbReference>
<comment type="caution">
    <text evidence="5">The sequence shown here is derived from an EMBL/GenBank/DDBJ whole genome shotgun (WGS) entry which is preliminary data.</text>
</comment>
<keyword evidence="1" id="KW-0175">Coiled coil</keyword>
<dbReference type="Gene3D" id="1.25.10.10">
    <property type="entry name" value="Leucine-rich Repeat Variant"/>
    <property type="match status" value="1"/>
</dbReference>
<dbReference type="Pfam" id="PF06367">
    <property type="entry name" value="Drf_FH3"/>
    <property type="match status" value="1"/>
</dbReference>
<evidence type="ECO:0000259" key="3">
    <source>
        <dbReference type="PROSITE" id="PS51232"/>
    </source>
</evidence>
<dbReference type="SMART" id="SM00498">
    <property type="entry name" value="FH2"/>
    <property type="match status" value="1"/>
</dbReference>
<feature type="compositionally biased region" description="Polar residues" evidence="2">
    <location>
        <begin position="305"/>
        <end position="315"/>
    </location>
</feature>
<dbReference type="PANTHER" id="PTHR46345:SF8">
    <property type="entry name" value="FORMIN 3, ISOFORM B"/>
    <property type="match status" value="1"/>
</dbReference>
<dbReference type="AlphaFoldDB" id="A0AAV7XJ39"/>
<gene>
    <name evidence="5" type="ORF">ONE63_001344</name>
</gene>
<dbReference type="InterPro" id="IPR014768">
    <property type="entry name" value="GBD/FH3_dom"/>
</dbReference>
<evidence type="ECO:0000313" key="5">
    <source>
        <dbReference type="EMBL" id="KAJ1523491.1"/>
    </source>
</evidence>
<keyword evidence="6" id="KW-1185">Reference proteome</keyword>
<dbReference type="Pfam" id="PF02181">
    <property type="entry name" value="FH2"/>
    <property type="match status" value="1"/>
</dbReference>
<sequence>MVRRCRRSVSSSAADRLSQARSWLLEFLERDGLGVLLDSLERLGGPGVQRRPGLSSMADISSQIECVSCTRAVINSGVGLQYMVGHPAHTRQLATILSSQNTTVKLQVFELLCAICMFSASGHALALDALQHFKRLHGHRYRFDAVLMELRAADSPVYQATLMAFINCLVLANQELAARVRMRNELIGLGLEKVLSTLRGSDSDALQIQVAVFDKAAHADQDLLEEAGAAGDPLHMTHHQLFDVVLSKVADTPQGLALHSVLLNLCQLDPANPQSDQIWDALEELTAHIANGTVPTQARRPCETKSVSTQTTATGRASPDAAAAVGRGVDVGTDPMTPTPAAETAGKGSSTAAAAPAPPPPPPPPPMPEAAPAPAPPPMPGAPPPPPPPPFPAPAPPPPPPVPGAPPPPPMAGMVPVEEPLCVAKSHYLTYPSRRSLPADMTDGQWNPSGAAKYNTFPHPRRKLKTLNWTKIPNQVIGGKSVWSEVQNVEPKVQMDFHQIEELFCQRQAAPAEDKVTKKTVSAVANAPAQPVVVNLLDSKRSLAVNIFLKQFRSGSDEVINAINTGDASKLGAERLHGLQRLLPDKTELELIRSHPKDGGPLGSAEQFILNLANVPCYPVRIEAMLQKEQLPASAQELKPQLQNVIDTCDQVINNASLKEFLALILQFGNFLNAGSYAGNAAGFKLNTLPKLLDMRTNKPRVTCLHYVVEVSETQNKDMLKFTTEMKQMRSAARISLEGLEEEVQAIANKTNKLNTMLKGADKDVQKQYSDFVTEAMATVKDLQARVSEARAAAGRLALHFCEDVNGNSSSASRFQLQECFKLFAEFFDKVDQVRMENEQRKKQEERVAARRKAEEAKAANAASAVNGKQVSKGVLGRGRKARGQTVLEAEEPCLVDRLMQEIRGGKFELRRTVPAGQA</sequence>
<dbReference type="EMBL" id="JAPTSV010000010">
    <property type="protein sequence ID" value="KAJ1523491.1"/>
    <property type="molecule type" value="Genomic_DNA"/>
</dbReference>
<dbReference type="PANTHER" id="PTHR46345">
    <property type="entry name" value="INVERTED FORMIN-2"/>
    <property type="match status" value="1"/>
</dbReference>
<dbReference type="SMART" id="SM01139">
    <property type="entry name" value="Drf_FH3"/>
    <property type="match status" value="1"/>
</dbReference>
<feature type="region of interest" description="Disordered" evidence="2">
    <location>
        <begin position="292"/>
        <end position="381"/>
    </location>
</feature>
<dbReference type="PROSITE" id="PS51444">
    <property type="entry name" value="FH2"/>
    <property type="match status" value="1"/>
</dbReference>
<dbReference type="SMART" id="SM01140">
    <property type="entry name" value="Drf_GBD"/>
    <property type="match status" value="1"/>
</dbReference>
<dbReference type="Pfam" id="PF06371">
    <property type="entry name" value="Drf_GBD"/>
    <property type="match status" value="1"/>
</dbReference>
<dbReference type="InterPro" id="IPR015425">
    <property type="entry name" value="FH2_Formin"/>
</dbReference>